<feature type="domain" description="ChsH2 C-terminal OB-fold" evidence="1">
    <location>
        <begin position="59"/>
        <end position="118"/>
    </location>
</feature>
<organism evidence="3 4">
    <name type="scientific">Paralcaligenes ureilyticus</name>
    <dbReference type="NCBI Taxonomy" id="627131"/>
    <lineage>
        <taxon>Bacteria</taxon>
        <taxon>Pseudomonadati</taxon>
        <taxon>Pseudomonadota</taxon>
        <taxon>Betaproteobacteria</taxon>
        <taxon>Burkholderiales</taxon>
        <taxon>Alcaligenaceae</taxon>
        <taxon>Paralcaligenes</taxon>
    </lineage>
</organism>
<proteinExistence type="predicted"/>
<evidence type="ECO:0000259" key="2">
    <source>
        <dbReference type="Pfam" id="PF12172"/>
    </source>
</evidence>
<dbReference type="AlphaFoldDB" id="A0A4R3M9F4"/>
<dbReference type="PANTHER" id="PTHR34075:SF5">
    <property type="entry name" value="BLR3430 PROTEIN"/>
    <property type="match status" value="1"/>
</dbReference>
<evidence type="ECO:0000313" key="4">
    <source>
        <dbReference type="Proteomes" id="UP000295525"/>
    </source>
</evidence>
<dbReference type="InterPro" id="IPR052513">
    <property type="entry name" value="Thioester_dehydratase-like"/>
</dbReference>
<dbReference type="Gene3D" id="6.10.30.10">
    <property type="match status" value="1"/>
</dbReference>
<reference evidence="3 4" key="1">
    <citation type="submission" date="2019-03" db="EMBL/GenBank/DDBJ databases">
        <title>Genomic Encyclopedia of Type Strains, Phase IV (KMG-IV): sequencing the most valuable type-strain genomes for metagenomic binning, comparative biology and taxonomic classification.</title>
        <authorList>
            <person name="Goeker M."/>
        </authorList>
    </citation>
    <scope>NUCLEOTIDE SEQUENCE [LARGE SCALE GENOMIC DNA]</scope>
    <source>
        <strain evidence="3 4">DSM 24591</strain>
    </source>
</reference>
<dbReference type="InterPro" id="IPR002878">
    <property type="entry name" value="ChsH2_C"/>
</dbReference>
<dbReference type="PANTHER" id="PTHR34075">
    <property type="entry name" value="BLR3430 PROTEIN"/>
    <property type="match status" value="1"/>
</dbReference>
<dbReference type="Pfam" id="PF12172">
    <property type="entry name" value="zf-ChsH2"/>
    <property type="match status" value="1"/>
</dbReference>
<sequence length="136" mass="15482">MSVTEHKSYPQPVEDTDNTEYLEGWRHGSLLLQQCNSCKEVIFYPRSMCPHCWSDSLAWIKASGRGTVVSYSLIHRPNHPSFTDEVPVILAEIKLEEGTSMLARVLTEHIHTGMNVELADDPESVRKYPLPIFRPS</sequence>
<comment type="caution">
    <text evidence="3">The sequence shown here is derived from an EMBL/GenBank/DDBJ whole genome shotgun (WGS) entry which is preliminary data.</text>
</comment>
<keyword evidence="4" id="KW-1185">Reference proteome</keyword>
<feature type="domain" description="ChsH2 rubredoxin-like zinc ribbon" evidence="2">
    <location>
        <begin position="23"/>
        <end position="57"/>
    </location>
</feature>
<dbReference type="SUPFAM" id="SSF50249">
    <property type="entry name" value="Nucleic acid-binding proteins"/>
    <property type="match status" value="1"/>
</dbReference>
<gene>
    <name evidence="3" type="ORF">EDC26_102177</name>
</gene>
<dbReference type="InterPro" id="IPR022002">
    <property type="entry name" value="ChsH2_Znr"/>
</dbReference>
<dbReference type="OrthoDB" id="5514845at2"/>
<name>A0A4R3M9F4_9BURK</name>
<dbReference type="Proteomes" id="UP000295525">
    <property type="component" value="Unassembled WGS sequence"/>
</dbReference>
<evidence type="ECO:0000313" key="3">
    <source>
        <dbReference type="EMBL" id="TCT10221.1"/>
    </source>
</evidence>
<dbReference type="InterPro" id="IPR012340">
    <property type="entry name" value="NA-bd_OB-fold"/>
</dbReference>
<accession>A0A4R3M9F4</accession>
<evidence type="ECO:0000259" key="1">
    <source>
        <dbReference type="Pfam" id="PF01796"/>
    </source>
</evidence>
<dbReference type="EMBL" id="SMAJ01000002">
    <property type="protein sequence ID" value="TCT10221.1"/>
    <property type="molecule type" value="Genomic_DNA"/>
</dbReference>
<protein>
    <recommendedName>
        <fullName evidence="5">OB-fold protein</fullName>
    </recommendedName>
</protein>
<evidence type="ECO:0008006" key="5">
    <source>
        <dbReference type="Google" id="ProtNLM"/>
    </source>
</evidence>
<dbReference type="Pfam" id="PF01796">
    <property type="entry name" value="OB_ChsH2_C"/>
    <property type="match status" value="1"/>
</dbReference>